<dbReference type="Proteomes" id="UP000234681">
    <property type="component" value="Chromosome 11"/>
</dbReference>
<dbReference type="EMBL" id="CH473999">
    <property type="protein sequence ID" value="EDL78101.1"/>
    <property type="molecule type" value="Genomic_DNA"/>
</dbReference>
<gene>
    <name evidence="2" type="ORF">rCG_36673</name>
</gene>
<evidence type="ECO:0000313" key="3">
    <source>
        <dbReference type="Proteomes" id="UP000234681"/>
    </source>
</evidence>
<reference evidence="2 3" key="1">
    <citation type="submission" date="2005-09" db="EMBL/GenBank/DDBJ databases">
        <authorList>
            <person name="Mural R.J."/>
            <person name="Li P.W."/>
            <person name="Adams M.D."/>
            <person name="Amanatides P.G."/>
            <person name="Baden-Tillson H."/>
            <person name="Barnstead M."/>
            <person name="Chin S.H."/>
            <person name="Dew I."/>
            <person name="Evans C.A."/>
            <person name="Ferriera S."/>
            <person name="Flanigan M."/>
            <person name="Fosler C."/>
            <person name="Glodek A."/>
            <person name="Gu Z."/>
            <person name="Holt R.A."/>
            <person name="Jennings D."/>
            <person name="Kraft C.L."/>
            <person name="Lu F."/>
            <person name="Nguyen T."/>
            <person name="Nusskern D.R."/>
            <person name="Pfannkoch C.M."/>
            <person name="Sitter C."/>
            <person name="Sutton G.G."/>
            <person name="Venter J.C."/>
            <person name="Wang Z."/>
            <person name="Woodage T."/>
            <person name="Zheng X.H."/>
            <person name="Zhong F."/>
        </authorList>
    </citation>
    <scope>NUCLEOTIDE SEQUENCE [LARGE SCALE GENOMIC DNA]</scope>
    <source>
        <strain>BN</strain>
        <strain evidence="3">Sprague-Dawley</strain>
    </source>
</reference>
<evidence type="ECO:0000256" key="1">
    <source>
        <dbReference type="SAM" id="MobiDB-lite"/>
    </source>
</evidence>
<proteinExistence type="predicted"/>
<organism evidence="2 3">
    <name type="scientific">Rattus norvegicus</name>
    <name type="common">Rat</name>
    <dbReference type="NCBI Taxonomy" id="10116"/>
    <lineage>
        <taxon>Eukaryota</taxon>
        <taxon>Metazoa</taxon>
        <taxon>Chordata</taxon>
        <taxon>Craniata</taxon>
        <taxon>Vertebrata</taxon>
        <taxon>Euteleostomi</taxon>
        <taxon>Mammalia</taxon>
        <taxon>Eutheria</taxon>
        <taxon>Euarchontoglires</taxon>
        <taxon>Glires</taxon>
        <taxon>Rodentia</taxon>
        <taxon>Myomorpha</taxon>
        <taxon>Muroidea</taxon>
        <taxon>Muridae</taxon>
        <taxon>Murinae</taxon>
        <taxon>Rattus</taxon>
    </lineage>
</organism>
<accession>A6JS06</accession>
<sequence length="59" mass="6721">MSPGYSKVPRPMKTIQPALSHMPAGRRGMRESERKWKRATRGLKAMCSPPEKKIKINTL</sequence>
<dbReference type="AlphaFoldDB" id="A6JS06"/>
<feature type="non-terminal residue" evidence="2">
    <location>
        <position position="59"/>
    </location>
</feature>
<name>A6JS06_RAT</name>
<evidence type="ECO:0000313" key="2">
    <source>
        <dbReference type="EMBL" id="EDL78101.1"/>
    </source>
</evidence>
<feature type="region of interest" description="Disordered" evidence="1">
    <location>
        <begin position="1"/>
        <end position="42"/>
    </location>
</feature>
<protein>
    <submittedName>
        <fullName evidence="2">RCG36673</fullName>
    </submittedName>
</protein>